<dbReference type="PANTHER" id="PTHR43679:SF2">
    <property type="entry name" value="OCTANOYL-[GCVH]:PROTEIN N-OCTANOYLTRANSFERASE"/>
    <property type="match status" value="1"/>
</dbReference>
<dbReference type="PANTHER" id="PTHR43679">
    <property type="entry name" value="OCTANOYLTRANSFERASE LIPM-RELATED"/>
    <property type="match status" value="1"/>
</dbReference>
<proteinExistence type="predicted"/>
<dbReference type="InterPro" id="IPR004143">
    <property type="entry name" value="BPL_LPL_catalytic"/>
</dbReference>
<reference evidence="2 3" key="1">
    <citation type="submission" date="2023-05" db="EMBL/GenBank/DDBJ databases">
        <title>Pseudoalteromonas ardens sp. nov., Pseudoalteromonas obscura sp. nov., and Pseudoalteromonas umbrosa sp. nov., isolated from the coral Montipora capitata.</title>
        <authorList>
            <person name="Thomas E.M."/>
            <person name="Smith E.M."/>
            <person name="Papke E."/>
            <person name="Shlafstein M.D."/>
            <person name="Oline D.K."/>
            <person name="Videau P."/>
            <person name="Saw J.H."/>
            <person name="Strangman W.K."/>
            <person name="Ushijima B."/>
        </authorList>
    </citation>
    <scope>NUCLEOTIDE SEQUENCE [LARGE SCALE GENOMIC DNA]</scope>
    <source>
        <strain evidence="2 3">P94</strain>
    </source>
</reference>
<dbReference type="SUPFAM" id="SSF55681">
    <property type="entry name" value="Class II aaRS and biotin synthetases"/>
    <property type="match status" value="1"/>
</dbReference>
<dbReference type="Pfam" id="PF21948">
    <property type="entry name" value="LplA-B_cat"/>
    <property type="match status" value="1"/>
</dbReference>
<sequence>MNEKQLAEQFYSAHQWSVLNDPIEACTQRALALDSTLLKQVAKGEQPATIRLWECPQSLIVSRKEARLADFDSACDTLAQLGWPVSVRESGGTAVPHGPGILNFSLIFAQTKDQPLDLDAIYISLCEPIRNALRNLGLQSEYGETPGAYCDGRFNLNIDALKVTGTAQRVALSPANELGLYRAVLAQAMIMIEADPHDTTGIVNQFYQLAGGDNCYDPHASTSVDRHLAGHYPNGKLTQVIRQEILLALRDFNADIDPQLEF</sequence>
<accession>A0ABT7EL82</accession>
<name>A0ABT7EL82_9GAMM</name>
<comment type="caution">
    <text evidence="2">The sequence shown here is derived from an EMBL/GenBank/DDBJ whole genome shotgun (WGS) entry which is preliminary data.</text>
</comment>
<evidence type="ECO:0000313" key="3">
    <source>
        <dbReference type="Proteomes" id="UP001231915"/>
    </source>
</evidence>
<dbReference type="InterPro" id="IPR045864">
    <property type="entry name" value="aa-tRNA-synth_II/BPL/LPL"/>
</dbReference>
<dbReference type="Gene3D" id="3.30.930.10">
    <property type="entry name" value="Bira Bifunctional Protein, Domain 2"/>
    <property type="match status" value="1"/>
</dbReference>
<dbReference type="InterPro" id="IPR050664">
    <property type="entry name" value="Octanoyltrans_LipM/LipL"/>
</dbReference>
<evidence type="ECO:0000313" key="2">
    <source>
        <dbReference type="EMBL" id="MDK2595800.1"/>
    </source>
</evidence>
<dbReference type="RefSeq" id="WP_284137383.1">
    <property type="nucleotide sequence ID" value="NZ_JASJUT010000004.1"/>
</dbReference>
<evidence type="ECO:0000259" key="1">
    <source>
        <dbReference type="PROSITE" id="PS51733"/>
    </source>
</evidence>
<organism evidence="2 3">
    <name type="scientific">Pseudoalteromonas obscura</name>
    <dbReference type="NCBI Taxonomy" id="3048491"/>
    <lineage>
        <taxon>Bacteria</taxon>
        <taxon>Pseudomonadati</taxon>
        <taxon>Pseudomonadota</taxon>
        <taxon>Gammaproteobacteria</taxon>
        <taxon>Alteromonadales</taxon>
        <taxon>Pseudoalteromonadaceae</taxon>
        <taxon>Pseudoalteromonas</taxon>
    </lineage>
</organism>
<dbReference type="PROSITE" id="PS51733">
    <property type="entry name" value="BPL_LPL_CATALYTIC"/>
    <property type="match status" value="1"/>
</dbReference>
<keyword evidence="3" id="KW-1185">Reference proteome</keyword>
<gene>
    <name evidence="2" type="ORF">QNM18_12140</name>
</gene>
<feature type="domain" description="BPL/LPL catalytic" evidence="1">
    <location>
        <begin position="44"/>
        <end position="253"/>
    </location>
</feature>
<dbReference type="Proteomes" id="UP001231915">
    <property type="component" value="Unassembled WGS sequence"/>
</dbReference>
<protein>
    <recommendedName>
        <fullName evidence="1">BPL/LPL catalytic domain-containing protein</fullName>
    </recommendedName>
</protein>
<dbReference type="EMBL" id="JASJUT010000004">
    <property type="protein sequence ID" value="MDK2595800.1"/>
    <property type="molecule type" value="Genomic_DNA"/>
</dbReference>